<organism evidence="6 7">
    <name type="scientific">Durio zibethinus</name>
    <name type="common">Durian</name>
    <dbReference type="NCBI Taxonomy" id="66656"/>
    <lineage>
        <taxon>Eukaryota</taxon>
        <taxon>Viridiplantae</taxon>
        <taxon>Streptophyta</taxon>
        <taxon>Embryophyta</taxon>
        <taxon>Tracheophyta</taxon>
        <taxon>Spermatophyta</taxon>
        <taxon>Magnoliopsida</taxon>
        <taxon>eudicotyledons</taxon>
        <taxon>Gunneridae</taxon>
        <taxon>Pentapetalae</taxon>
        <taxon>rosids</taxon>
        <taxon>malvids</taxon>
        <taxon>Malvales</taxon>
        <taxon>Malvaceae</taxon>
        <taxon>Helicteroideae</taxon>
        <taxon>Durio</taxon>
    </lineage>
</organism>
<dbReference type="CDD" id="cd19908">
    <property type="entry name" value="DSRM_AtDRB-like_rpt2"/>
    <property type="match status" value="1"/>
</dbReference>
<evidence type="ECO:0000313" key="6">
    <source>
        <dbReference type="Proteomes" id="UP000515121"/>
    </source>
</evidence>
<dbReference type="OrthoDB" id="1904943at2759"/>
<dbReference type="GO" id="GO:0003725">
    <property type="term" value="F:double-stranded RNA binding"/>
    <property type="evidence" value="ECO:0007669"/>
    <property type="project" value="InterPro"/>
</dbReference>
<dbReference type="Gene3D" id="3.30.160.20">
    <property type="match status" value="2"/>
</dbReference>
<dbReference type="CDD" id="cd19907">
    <property type="entry name" value="DSRM_AtDRB-like_rpt1"/>
    <property type="match status" value="1"/>
</dbReference>
<proteinExistence type="predicted"/>
<dbReference type="PROSITE" id="PS50137">
    <property type="entry name" value="DS_RBD"/>
    <property type="match status" value="2"/>
</dbReference>
<name>A0A6P5XQ46_DURZI</name>
<dbReference type="GO" id="GO:0004525">
    <property type="term" value="F:ribonuclease III activity"/>
    <property type="evidence" value="ECO:0007669"/>
    <property type="project" value="TreeGrafter"/>
</dbReference>
<evidence type="ECO:0000259" key="5">
    <source>
        <dbReference type="PROSITE" id="PS50137"/>
    </source>
</evidence>
<protein>
    <submittedName>
        <fullName evidence="7">Double-stranded RNA-binding protein 1-like isoform X1</fullName>
    </submittedName>
</protein>
<keyword evidence="1" id="KW-0677">Repeat</keyword>
<reference evidence="7" key="1">
    <citation type="submission" date="2025-08" db="UniProtKB">
        <authorList>
            <consortium name="RefSeq"/>
        </authorList>
    </citation>
    <scope>IDENTIFICATION</scope>
    <source>
        <tissue evidence="7">Fruit stalk</tissue>
    </source>
</reference>
<dbReference type="RefSeq" id="XP_022730298.1">
    <property type="nucleotide sequence ID" value="XM_022874563.1"/>
</dbReference>
<dbReference type="InterPro" id="IPR014720">
    <property type="entry name" value="dsRBD_dom"/>
</dbReference>
<dbReference type="GO" id="GO:0005634">
    <property type="term" value="C:nucleus"/>
    <property type="evidence" value="ECO:0007669"/>
    <property type="project" value="TreeGrafter"/>
</dbReference>
<feature type="domain" description="DRBM" evidence="5">
    <location>
        <begin position="15"/>
        <end position="84"/>
    </location>
</feature>
<keyword evidence="6" id="KW-1185">Reference proteome</keyword>
<evidence type="ECO:0000256" key="2">
    <source>
        <dbReference type="ARBA" id="ARBA00022884"/>
    </source>
</evidence>
<dbReference type="Proteomes" id="UP000515121">
    <property type="component" value="Unplaced"/>
</dbReference>
<dbReference type="SUPFAM" id="SSF54768">
    <property type="entry name" value="dsRNA-binding domain-like"/>
    <property type="match status" value="2"/>
</dbReference>
<evidence type="ECO:0000313" key="7">
    <source>
        <dbReference type="RefSeq" id="XP_022730298.1"/>
    </source>
</evidence>
<keyword evidence="2 4" id="KW-0694">RNA-binding</keyword>
<comment type="function">
    <text evidence="3">Binds double-stranded RNA.</text>
</comment>
<gene>
    <name evidence="7" type="primary">LOC111285208</name>
</gene>
<dbReference type="KEGG" id="dzi:111285208"/>
<dbReference type="SMART" id="SM00358">
    <property type="entry name" value="DSRM"/>
    <property type="match status" value="2"/>
</dbReference>
<evidence type="ECO:0000256" key="1">
    <source>
        <dbReference type="ARBA" id="ARBA00022737"/>
    </source>
</evidence>
<dbReference type="FunFam" id="3.30.160.20:FF:000047">
    <property type="entry name" value="double-stranded RNA-binding protein 1"/>
    <property type="match status" value="1"/>
</dbReference>
<dbReference type="AlphaFoldDB" id="A0A6P5XQ46"/>
<dbReference type="InterPro" id="IPR044451">
    <property type="entry name" value="AtDRB-like_DSRM_2"/>
</dbReference>
<dbReference type="GO" id="GO:0006396">
    <property type="term" value="P:RNA processing"/>
    <property type="evidence" value="ECO:0007669"/>
    <property type="project" value="TreeGrafter"/>
</dbReference>
<accession>A0A6P5XQ46</accession>
<dbReference type="FunFam" id="3.30.160.20:FF:000048">
    <property type="entry name" value="Double-stranded RNA-binding protein 1"/>
    <property type="match status" value="1"/>
</dbReference>
<dbReference type="GO" id="GO:0010468">
    <property type="term" value="P:regulation of gene expression"/>
    <property type="evidence" value="ECO:0007669"/>
    <property type="project" value="TreeGrafter"/>
</dbReference>
<dbReference type="PANTHER" id="PTHR11207">
    <property type="entry name" value="RIBONUCLEASE III"/>
    <property type="match status" value="1"/>
</dbReference>
<dbReference type="Pfam" id="PF00035">
    <property type="entry name" value="dsrm"/>
    <property type="match status" value="2"/>
</dbReference>
<evidence type="ECO:0000256" key="3">
    <source>
        <dbReference type="ARBA" id="ARBA00037597"/>
    </source>
</evidence>
<sequence>MPTNENFSGVSNCYVFKSRLQEYAQKVGLPTPVYETIKEGPSHEPSFRSTVIVNDVRYDSLPGFFNRKAAEQSAAEVALMELCKSSEVNESISQPVHETGLCKNLLQEYAQKMNYAIPVYQCQKGEAPGRVPHFSCTVEIGGIRYIGATAKTKKEAEIKAARTALLAIQSSISELSNMGVGNSQLTVIPCRKRAMETASNPDETVNVPKAKKARFKKKMLKTKLSGNNADHSQDKTTGNLAVGLDDPVKSEWIQTDSFIVLSSETLATDVMRDLIDTKIESGLSEQMRSADAVLTPKVADNCENGQLTAANSICSNHEAPDVENSSKVYDDLTDLVKLTNGDEVVSMANDPTLSQMEASKSMPGLNQALESIHANSGQA</sequence>
<feature type="domain" description="DRBM" evidence="5">
    <location>
        <begin position="101"/>
        <end position="170"/>
    </location>
</feature>
<dbReference type="InterPro" id="IPR044450">
    <property type="entry name" value="AtDRB-like_DSRM_1"/>
</dbReference>
<dbReference type="GeneID" id="111285208"/>
<dbReference type="PANTHER" id="PTHR11207:SF1">
    <property type="entry name" value="DOUBLE-STRANDED RNA-BINDING PROTEIN 1"/>
    <property type="match status" value="1"/>
</dbReference>
<evidence type="ECO:0000256" key="4">
    <source>
        <dbReference type="PROSITE-ProRule" id="PRU00266"/>
    </source>
</evidence>